<sequence length="180" mass="19809">MSQTPSTKNPMNLQIQPKCPSWWTCHECALKCTEKPWEDACANENGCCHVMCDLCERSEDTIVVPVAPDSPLVRYVKKDGDSGKNLQTFVRKLRFSHLSEGGDFIVNAGVVRDGDALVVAAASVETGACEIEFGEYFDAHLAALQTVGYTVDYPTVGIAWTTAMDCGDEHWEKNSEKRDG</sequence>
<name>A0A8H3VSE5_VENIN</name>
<dbReference type="EMBL" id="WNWR01000049">
    <property type="protein sequence ID" value="KAE9992722.1"/>
    <property type="molecule type" value="Genomic_DNA"/>
</dbReference>
<dbReference type="AlphaFoldDB" id="A0A8H3VSE5"/>
<reference evidence="1 2" key="1">
    <citation type="submission" date="2019-07" db="EMBL/GenBank/DDBJ databases">
        <title>Venturia inaequalis Genome Resource.</title>
        <authorList>
            <person name="Lichtner F.J."/>
        </authorList>
    </citation>
    <scope>NUCLEOTIDE SEQUENCE [LARGE SCALE GENOMIC DNA]</scope>
    <source>
        <strain evidence="1 2">DMI_063113</strain>
    </source>
</reference>
<dbReference type="Proteomes" id="UP000490939">
    <property type="component" value="Unassembled WGS sequence"/>
</dbReference>
<gene>
    <name evidence="1" type="ORF">EG327_007944</name>
</gene>
<keyword evidence="2" id="KW-1185">Reference proteome</keyword>
<organism evidence="1 2">
    <name type="scientific">Venturia inaequalis</name>
    <name type="common">Apple scab fungus</name>
    <dbReference type="NCBI Taxonomy" id="5025"/>
    <lineage>
        <taxon>Eukaryota</taxon>
        <taxon>Fungi</taxon>
        <taxon>Dikarya</taxon>
        <taxon>Ascomycota</taxon>
        <taxon>Pezizomycotina</taxon>
        <taxon>Dothideomycetes</taxon>
        <taxon>Pleosporomycetidae</taxon>
        <taxon>Venturiales</taxon>
        <taxon>Venturiaceae</taxon>
        <taxon>Venturia</taxon>
    </lineage>
</organism>
<protein>
    <submittedName>
        <fullName evidence="1">Uncharacterized protein</fullName>
    </submittedName>
</protein>
<evidence type="ECO:0000313" key="1">
    <source>
        <dbReference type="EMBL" id="KAE9992722.1"/>
    </source>
</evidence>
<comment type="caution">
    <text evidence="1">The sequence shown here is derived from an EMBL/GenBank/DDBJ whole genome shotgun (WGS) entry which is preliminary data.</text>
</comment>
<proteinExistence type="predicted"/>
<accession>A0A8H3VSE5</accession>
<evidence type="ECO:0000313" key="2">
    <source>
        <dbReference type="Proteomes" id="UP000490939"/>
    </source>
</evidence>